<organism evidence="14 15">
    <name type="scientific">Paenibacillus swuensis</name>
    <dbReference type="NCBI Taxonomy" id="1178515"/>
    <lineage>
        <taxon>Bacteria</taxon>
        <taxon>Bacillati</taxon>
        <taxon>Bacillota</taxon>
        <taxon>Bacilli</taxon>
        <taxon>Bacillales</taxon>
        <taxon>Paenibacillaceae</taxon>
        <taxon>Paenibacillus</taxon>
    </lineage>
</organism>
<feature type="transmembrane region" description="Helical" evidence="12">
    <location>
        <begin position="178"/>
        <end position="210"/>
    </location>
</feature>
<keyword evidence="8" id="KW-0862">Zinc</keyword>
<evidence type="ECO:0000256" key="1">
    <source>
        <dbReference type="ARBA" id="ARBA00001947"/>
    </source>
</evidence>
<sequence>MKGSALVSKNRNRSFLVAIGLFLLSKFKWAIALLKFTKFGGTLLTMGASLGVYAWAYGWKFAAAIVYLIFVHEMGHIIAAKRKGIATSPAFFIPFVGALISLKEQPRDAATEAYLAYGGPLAGLISFLPAVGIYYFTEEPFWALVIFLGALLNLFNLLPVSPLDGGRIVSVLSSKIWFIGLLILAGILIFSPSSSPILFFILLIGVFTWWGRIREGYKNKLLSYEKEKLNAFQAELKQWPSYSSTIGLKESLNRITKEANGKVATARKWYIPFLHDQEREARDKAKVDLAYAEEARMLIMQWEHQPVFYVDNDPQRPEVSPLLSAVHAKLDERLSIVNEQLERLRTYYVSTPAVKWKVLTAYVALAIVLSLFMIYGQHLMELHQVDL</sequence>
<dbReference type="Proteomes" id="UP000076927">
    <property type="component" value="Chromosome"/>
</dbReference>
<feature type="domain" description="Peptidase M50" evidence="13">
    <location>
        <begin position="61"/>
        <end position="135"/>
    </location>
</feature>
<dbReference type="GO" id="GO:0046872">
    <property type="term" value="F:metal ion binding"/>
    <property type="evidence" value="ECO:0007669"/>
    <property type="project" value="UniProtKB-KW"/>
</dbReference>
<evidence type="ECO:0000256" key="9">
    <source>
        <dbReference type="ARBA" id="ARBA00022989"/>
    </source>
</evidence>
<keyword evidence="10" id="KW-0482">Metalloprotease</keyword>
<feature type="transmembrane region" description="Helical" evidence="12">
    <location>
        <begin position="54"/>
        <end position="72"/>
    </location>
</feature>
<dbReference type="CDD" id="cd06160">
    <property type="entry name" value="S2P-M50_like_2"/>
    <property type="match status" value="1"/>
</dbReference>
<proteinExistence type="inferred from homology"/>
<feature type="domain" description="Peptidase M50" evidence="13">
    <location>
        <begin position="140"/>
        <end position="175"/>
    </location>
</feature>
<keyword evidence="5 12" id="KW-0812">Transmembrane</keyword>
<accession>A0A172TIS8</accession>
<dbReference type="GO" id="GO:0006508">
    <property type="term" value="P:proteolysis"/>
    <property type="evidence" value="ECO:0007669"/>
    <property type="project" value="UniProtKB-KW"/>
</dbReference>
<dbReference type="PATRIC" id="fig|1178515.4.peg.2434"/>
<dbReference type="OrthoDB" id="9781963at2"/>
<dbReference type="STRING" id="1178515.SY83_12190"/>
<keyword evidence="6" id="KW-0479">Metal-binding</keyword>
<keyword evidence="7" id="KW-0378">Hydrolase</keyword>
<name>A0A172TIS8_9BACL</name>
<evidence type="ECO:0000259" key="13">
    <source>
        <dbReference type="Pfam" id="PF02163"/>
    </source>
</evidence>
<evidence type="ECO:0000256" key="7">
    <source>
        <dbReference type="ARBA" id="ARBA00022801"/>
    </source>
</evidence>
<keyword evidence="11 12" id="KW-0472">Membrane</keyword>
<dbReference type="EMBL" id="CP011388">
    <property type="protein sequence ID" value="ANE46910.1"/>
    <property type="molecule type" value="Genomic_DNA"/>
</dbReference>
<dbReference type="PANTHER" id="PTHR39188">
    <property type="entry name" value="MEMBRANE-ASSOCIATED ZINC METALLOPROTEASE M50B"/>
    <property type="match status" value="1"/>
</dbReference>
<comment type="similarity">
    <text evidence="3">Belongs to the peptidase M50B family.</text>
</comment>
<dbReference type="PANTHER" id="PTHR39188:SF3">
    <property type="entry name" value="STAGE IV SPORULATION PROTEIN FB"/>
    <property type="match status" value="1"/>
</dbReference>
<feature type="transmembrane region" description="Helical" evidence="12">
    <location>
        <begin position="358"/>
        <end position="377"/>
    </location>
</feature>
<evidence type="ECO:0000256" key="4">
    <source>
        <dbReference type="ARBA" id="ARBA00022670"/>
    </source>
</evidence>
<feature type="transmembrane region" description="Helical" evidence="12">
    <location>
        <begin position="84"/>
        <end position="102"/>
    </location>
</feature>
<gene>
    <name evidence="14" type="ORF">SY83_12190</name>
</gene>
<evidence type="ECO:0000256" key="11">
    <source>
        <dbReference type="ARBA" id="ARBA00023136"/>
    </source>
</evidence>
<evidence type="ECO:0000313" key="14">
    <source>
        <dbReference type="EMBL" id="ANE46910.1"/>
    </source>
</evidence>
<keyword evidence="4 14" id="KW-0645">Protease</keyword>
<evidence type="ECO:0000313" key="15">
    <source>
        <dbReference type="Proteomes" id="UP000076927"/>
    </source>
</evidence>
<protein>
    <submittedName>
        <fullName evidence="14">Zn-dependent protease</fullName>
    </submittedName>
</protein>
<dbReference type="GO" id="GO:0016020">
    <property type="term" value="C:membrane"/>
    <property type="evidence" value="ECO:0007669"/>
    <property type="project" value="UniProtKB-SubCell"/>
</dbReference>
<evidence type="ECO:0000256" key="10">
    <source>
        <dbReference type="ARBA" id="ARBA00023049"/>
    </source>
</evidence>
<keyword evidence="9 12" id="KW-1133">Transmembrane helix</keyword>
<dbReference type="KEGG" id="pswu:SY83_12190"/>
<dbReference type="Pfam" id="PF02163">
    <property type="entry name" value="Peptidase_M50"/>
    <property type="match status" value="2"/>
</dbReference>
<dbReference type="GO" id="GO:0008237">
    <property type="term" value="F:metallopeptidase activity"/>
    <property type="evidence" value="ECO:0007669"/>
    <property type="project" value="UniProtKB-KW"/>
</dbReference>
<feature type="transmembrane region" description="Helical" evidence="12">
    <location>
        <begin position="114"/>
        <end position="136"/>
    </location>
</feature>
<evidence type="ECO:0000256" key="8">
    <source>
        <dbReference type="ARBA" id="ARBA00022833"/>
    </source>
</evidence>
<evidence type="ECO:0000256" key="6">
    <source>
        <dbReference type="ARBA" id="ARBA00022723"/>
    </source>
</evidence>
<keyword evidence="15" id="KW-1185">Reference proteome</keyword>
<reference evidence="14 15" key="1">
    <citation type="submission" date="2015-01" db="EMBL/GenBank/DDBJ databases">
        <title>Paenibacillus swuensis/DY6/whole genome sequencing.</title>
        <authorList>
            <person name="Kim M.K."/>
            <person name="Srinivasan S."/>
            <person name="Lee J.-J."/>
        </authorList>
    </citation>
    <scope>NUCLEOTIDE SEQUENCE [LARGE SCALE GENOMIC DNA]</scope>
    <source>
        <strain evidence="14 15">DY6</strain>
    </source>
</reference>
<evidence type="ECO:0000256" key="3">
    <source>
        <dbReference type="ARBA" id="ARBA00007931"/>
    </source>
</evidence>
<feature type="transmembrane region" description="Helical" evidence="12">
    <location>
        <begin position="141"/>
        <end position="158"/>
    </location>
</feature>
<evidence type="ECO:0000256" key="2">
    <source>
        <dbReference type="ARBA" id="ARBA00004141"/>
    </source>
</evidence>
<comment type="cofactor">
    <cofactor evidence="1">
        <name>Zn(2+)</name>
        <dbReference type="ChEBI" id="CHEBI:29105"/>
    </cofactor>
</comment>
<dbReference type="AlphaFoldDB" id="A0A172TIS8"/>
<evidence type="ECO:0000256" key="5">
    <source>
        <dbReference type="ARBA" id="ARBA00022692"/>
    </source>
</evidence>
<evidence type="ECO:0000256" key="12">
    <source>
        <dbReference type="SAM" id="Phobius"/>
    </source>
</evidence>
<dbReference type="InterPro" id="IPR008915">
    <property type="entry name" value="Peptidase_M50"/>
</dbReference>
<comment type="subcellular location">
    <subcellularLocation>
        <location evidence="2">Membrane</location>
        <topology evidence="2">Multi-pass membrane protein</topology>
    </subcellularLocation>
</comment>